<dbReference type="Pfam" id="PF01408">
    <property type="entry name" value="GFO_IDH_MocA"/>
    <property type="match status" value="1"/>
</dbReference>
<dbReference type="Gene3D" id="3.40.50.720">
    <property type="entry name" value="NAD(P)-binding Rossmann-like Domain"/>
    <property type="match status" value="1"/>
</dbReference>
<dbReference type="EMBL" id="JAOPKA010000014">
    <property type="protein sequence ID" value="MCU4743291.1"/>
    <property type="molecule type" value="Genomic_DNA"/>
</dbReference>
<dbReference type="SUPFAM" id="SSF55347">
    <property type="entry name" value="Glyceraldehyde-3-phosphate dehydrogenase-like, C-terminal domain"/>
    <property type="match status" value="1"/>
</dbReference>
<dbReference type="SUPFAM" id="SSF51735">
    <property type="entry name" value="NAD(P)-binding Rossmann-fold domains"/>
    <property type="match status" value="1"/>
</dbReference>
<comment type="caution">
    <text evidence="3">The sequence shown here is derived from an EMBL/GenBank/DDBJ whole genome shotgun (WGS) entry which is preliminary data.</text>
</comment>
<evidence type="ECO:0000313" key="3">
    <source>
        <dbReference type="EMBL" id="MCU4743291.1"/>
    </source>
</evidence>
<reference evidence="3" key="1">
    <citation type="submission" date="2022-09" db="EMBL/GenBank/DDBJ databases">
        <title>Enrichment on poylsaccharides allowed isolation of novel metabolic and taxonomic groups of Haloarchaea.</title>
        <authorList>
            <person name="Sorokin D.Y."/>
            <person name="Elcheninov A.G."/>
            <person name="Khizhniak T.V."/>
            <person name="Kolganova T.V."/>
            <person name="Kublanov I.V."/>
        </authorList>
    </citation>
    <scope>NUCLEOTIDE SEQUENCE</scope>
    <source>
        <strain evidence="3">AArc-xg1-1</strain>
    </source>
</reference>
<organism evidence="3 4">
    <name type="scientific">Natronoglomus mannanivorans</name>
    <dbReference type="NCBI Taxonomy" id="2979990"/>
    <lineage>
        <taxon>Archaea</taxon>
        <taxon>Methanobacteriati</taxon>
        <taxon>Methanobacteriota</taxon>
        <taxon>Stenosarchaea group</taxon>
        <taxon>Halobacteria</taxon>
        <taxon>Halobacteriales</taxon>
        <taxon>Natrialbaceae</taxon>
        <taxon>Natronoglomus</taxon>
    </lineage>
</organism>
<evidence type="ECO:0000259" key="1">
    <source>
        <dbReference type="Pfam" id="PF01408"/>
    </source>
</evidence>
<evidence type="ECO:0000259" key="2">
    <source>
        <dbReference type="Pfam" id="PF02894"/>
    </source>
</evidence>
<accession>A0AAP2Z132</accession>
<dbReference type="InterPro" id="IPR036291">
    <property type="entry name" value="NAD(P)-bd_dom_sf"/>
</dbReference>
<dbReference type="Gene3D" id="3.30.360.10">
    <property type="entry name" value="Dihydrodipicolinate Reductase, domain 2"/>
    <property type="match status" value="1"/>
</dbReference>
<dbReference type="InterPro" id="IPR004104">
    <property type="entry name" value="Gfo/Idh/MocA-like_OxRdtase_C"/>
</dbReference>
<gene>
    <name evidence="3" type="ORF">OB960_18035</name>
</gene>
<protein>
    <submittedName>
        <fullName evidence="3">Gfo/Idh/MocA family oxidoreductase</fullName>
    </submittedName>
</protein>
<proteinExistence type="predicted"/>
<dbReference type="Pfam" id="PF02894">
    <property type="entry name" value="GFO_IDH_MocA_C"/>
    <property type="match status" value="1"/>
</dbReference>
<sequence length="316" mass="34694">MSGAGFMARTHAEAYAEMDVDVVVVASPSGPEEFVEELGFDAETFTDTATMCEEGDIDYLDVCTPTHTHLEQVRTAADAGVDVFLEKPIAGSLEEAAEIADLVDDADLTFMVGHVVRFSPSYAKAKDLDVGTEGVARARRLSPFPDWGSADWFADREKSGGVFVDLAIHDLDYLRWCWGEVERVFARRQRDSKSEHGFVTLRFESGAVGYVEASWAQPESRPLTMELEFAGDDGLVEYSSADESPYREWIDDGTVVESPFAKDAYRRQLEHFVSCVDSGDDPTVGAEEAIEALRLALAAERSAERGQPVSPAEVAR</sequence>
<dbReference type="InterPro" id="IPR000683">
    <property type="entry name" value="Gfo/Idh/MocA-like_OxRdtase_N"/>
</dbReference>
<dbReference type="RefSeq" id="WP_338005180.1">
    <property type="nucleotide sequence ID" value="NZ_JAOPKA010000014.1"/>
</dbReference>
<feature type="domain" description="Gfo/Idh/MocA-like oxidoreductase N-terminal" evidence="1">
    <location>
        <begin position="3"/>
        <end position="114"/>
    </location>
</feature>
<evidence type="ECO:0000313" key="4">
    <source>
        <dbReference type="Proteomes" id="UP001321018"/>
    </source>
</evidence>
<dbReference type="GO" id="GO:0000166">
    <property type="term" value="F:nucleotide binding"/>
    <property type="evidence" value="ECO:0007669"/>
    <property type="project" value="InterPro"/>
</dbReference>
<dbReference type="InterPro" id="IPR051450">
    <property type="entry name" value="Gfo/Idh/MocA_Oxidoreductases"/>
</dbReference>
<dbReference type="AlphaFoldDB" id="A0AAP2Z132"/>
<dbReference type="Proteomes" id="UP001321018">
    <property type="component" value="Unassembled WGS sequence"/>
</dbReference>
<feature type="domain" description="Gfo/Idh/MocA-like oxidoreductase C-terminal" evidence="2">
    <location>
        <begin position="150"/>
        <end position="309"/>
    </location>
</feature>
<name>A0AAP2Z132_9EURY</name>
<dbReference type="PANTHER" id="PTHR43377">
    <property type="entry name" value="BILIVERDIN REDUCTASE A"/>
    <property type="match status" value="1"/>
</dbReference>
<dbReference type="PANTHER" id="PTHR43377:SF1">
    <property type="entry name" value="BILIVERDIN REDUCTASE A"/>
    <property type="match status" value="1"/>
</dbReference>